<protein>
    <submittedName>
        <fullName evidence="1">Uncharacterized protein</fullName>
    </submittedName>
</protein>
<proteinExistence type="evidence at transcript level"/>
<organism evidence="1">
    <name type="scientific">Phakopsora pachyrhizi</name>
    <name type="common">Asian soybean rust disease fungus</name>
    <dbReference type="NCBI Taxonomy" id="170000"/>
    <lineage>
        <taxon>Eukaryota</taxon>
        <taxon>Fungi</taxon>
        <taxon>Dikarya</taxon>
        <taxon>Basidiomycota</taxon>
        <taxon>Pucciniomycotina</taxon>
        <taxon>Pucciniomycetes</taxon>
        <taxon>Pucciniales</taxon>
        <taxon>Phakopsoraceae</taxon>
        <taxon>Phakopsora</taxon>
    </lineage>
</organism>
<reference evidence="1" key="1">
    <citation type="submission" date="2015-07" db="EMBL/GenBank/DDBJ databases">
        <title>Elucidating the P. pachyrhizi secretome and potential effectors.</title>
        <authorList>
            <person name="de Carvalho M.C.C.G."/>
            <person name="Nascimento L.C."/>
            <person name="Darben L.M."/>
            <person name="Polizel-Podanosqui A.M."/>
            <person name="Lopes-Caitar V.S."/>
            <person name="Rocha C.S."/>
            <person name="Qi M."/>
            <person name="Carazolle M."/>
            <person name="Kuwahara M.K."/>
            <person name="Pereira G.A.G."/>
            <person name="Abdelnoor R.V."/>
            <person name="Whitham S.A."/>
            <person name="Marcelino-Guimaraes F.C."/>
        </authorList>
    </citation>
    <scope>NUCLEOTIDE SEQUENCE</scope>
</reference>
<name>A0A0S1MKG8_PHAPC</name>
<sequence>MLLFNSPPNLAHVSSLSVCCLMACTCLKAVERQSLVNKPMSSTSKITFFLPPSPPSHIDHTT</sequence>
<evidence type="ECO:0000313" key="1">
    <source>
        <dbReference type="EMBL" id="ALL41268.1"/>
    </source>
</evidence>
<accession>A0A0S1MKG8</accession>
<dbReference type="AlphaFoldDB" id="A0A0S1MKG8"/>
<dbReference type="EMBL" id="KT247179">
    <property type="protein sequence ID" value="ALL41268.1"/>
    <property type="molecule type" value="mRNA"/>
</dbReference>